<dbReference type="InterPro" id="IPR021791">
    <property type="entry name" value="Phage_TAC_11"/>
</dbReference>
<reference evidence="2 3" key="1">
    <citation type="submission" date="2016-10" db="EMBL/GenBank/DDBJ databases">
        <authorList>
            <person name="de Groot N.N."/>
        </authorList>
    </citation>
    <scope>NUCLEOTIDE SEQUENCE [LARGE SCALE GENOMIC DNA]</scope>
    <source>
        <strain evidence="2 3">DSM 2698</strain>
    </source>
</reference>
<evidence type="ECO:0000313" key="3">
    <source>
        <dbReference type="Proteomes" id="UP000199347"/>
    </source>
</evidence>
<keyword evidence="3" id="KW-1185">Reference proteome</keyword>
<proteinExistence type="predicted"/>
<sequence>MANSHRGEIDAVLGGETRRLCLTLGALAELEAAFKVEDLVALAGRFETGRLSARDLIRILGAGLRGAGEAISDDEVAVLRAEGGAAGFAKIAAELLRATFGAPQGDLGGSDTLGEDAKNPL</sequence>
<dbReference type="STRING" id="1120955.SAMN03080610_00660"/>
<dbReference type="Pfam" id="PF11836">
    <property type="entry name" value="Phage_TAC_11"/>
    <property type="match status" value="1"/>
</dbReference>
<accession>A0A1G5MHF0</accession>
<dbReference type="EMBL" id="FMVW01000001">
    <property type="protein sequence ID" value="SCZ24254.1"/>
    <property type="molecule type" value="Genomic_DNA"/>
</dbReference>
<dbReference type="OrthoDB" id="7206814at2"/>
<protein>
    <submittedName>
        <fullName evidence="2">Phage tail tube protein, GTA-gp10</fullName>
    </submittedName>
</protein>
<dbReference type="AlphaFoldDB" id="A0A1G5MHF0"/>
<organism evidence="2 3">
    <name type="scientific">Afifella marina DSM 2698</name>
    <dbReference type="NCBI Taxonomy" id="1120955"/>
    <lineage>
        <taxon>Bacteria</taxon>
        <taxon>Pseudomonadati</taxon>
        <taxon>Pseudomonadota</taxon>
        <taxon>Alphaproteobacteria</taxon>
        <taxon>Hyphomicrobiales</taxon>
        <taxon>Afifellaceae</taxon>
        <taxon>Afifella</taxon>
    </lineage>
</organism>
<gene>
    <name evidence="2" type="ORF">SAMN03080610_00660</name>
</gene>
<evidence type="ECO:0000256" key="1">
    <source>
        <dbReference type="SAM" id="MobiDB-lite"/>
    </source>
</evidence>
<dbReference type="RefSeq" id="WP_092809467.1">
    <property type="nucleotide sequence ID" value="NZ_FMVW01000001.1"/>
</dbReference>
<dbReference type="Proteomes" id="UP000199347">
    <property type="component" value="Unassembled WGS sequence"/>
</dbReference>
<name>A0A1G5MHF0_AFIMA</name>
<feature type="region of interest" description="Disordered" evidence="1">
    <location>
        <begin position="101"/>
        <end position="121"/>
    </location>
</feature>
<evidence type="ECO:0000313" key="2">
    <source>
        <dbReference type="EMBL" id="SCZ24254.1"/>
    </source>
</evidence>